<name>Q535G2_9ARAC</name>
<dbReference type="AlphaFoldDB" id="Q535G2"/>
<dbReference type="EMBL" id="AY731172">
    <property type="protein sequence ID" value="AAY16816.1"/>
    <property type="molecule type" value="Genomic_DNA"/>
</dbReference>
<feature type="chain" id="PRO_5004248584" evidence="2">
    <location>
        <begin position="25"/>
        <end position="51"/>
    </location>
</feature>
<protein>
    <submittedName>
        <fullName evidence="3">ATP synthase F0 subunit 8</fullName>
    </submittedName>
</protein>
<geneLocation type="mitochondrion" evidence="3"/>
<feature type="signal peptide" evidence="2">
    <location>
        <begin position="1"/>
        <end position="24"/>
    </location>
</feature>
<evidence type="ECO:0000313" key="3">
    <source>
        <dbReference type="EMBL" id="AAY16816.1"/>
    </source>
</evidence>
<organism evidence="3">
    <name type="scientific">Phrynus sp. AH-2005</name>
    <dbReference type="NCBI Taxonomy" id="309714"/>
    <lineage>
        <taxon>Eukaryota</taxon>
        <taxon>Metazoa</taxon>
        <taxon>Ecdysozoa</taxon>
        <taxon>Arthropoda</taxon>
        <taxon>Chelicerata</taxon>
        <taxon>Arachnida</taxon>
        <taxon>Amblypygi</taxon>
        <taxon>Phrynidae</taxon>
        <taxon>Phrynus</taxon>
    </lineage>
</organism>
<gene>
    <name evidence="3" type="primary">ATP8</name>
</gene>
<evidence type="ECO:0000256" key="1">
    <source>
        <dbReference type="SAM" id="MobiDB-lite"/>
    </source>
</evidence>
<sequence length="51" mass="5846">MPQMAPMSWIIMTLIPLLITSIMSNKIHFSTSTPTPTPTISYPPNKQSWKW</sequence>
<accession>Q535G2</accession>
<feature type="compositionally biased region" description="Low complexity" evidence="1">
    <location>
        <begin position="31"/>
        <end position="44"/>
    </location>
</feature>
<reference evidence="3" key="1">
    <citation type="journal article" date="2005" name="Syst. Biol.">
        <title>Evidence for multiple reversals of asymmetric mutational constraints during the evolution of the mitochondrial genome of metazoa, and consequences for phylogenetic inferences.</title>
        <authorList>
            <person name="Hassanin A."/>
            <person name="Leger N."/>
            <person name="Deutsch J."/>
        </authorList>
    </citation>
    <scope>NUCLEOTIDE SEQUENCE</scope>
</reference>
<keyword evidence="2" id="KW-0732">Signal</keyword>
<reference evidence="3" key="2">
    <citation type="journal article" date="2006" name="Mol. Phylogenet. Evol.">
        <title>Phylogeny of Arthropoda inferred from mitochondrial sequences: strategies for limiting the misleading effects of multiple changes in pattern and rates of substitution.</title>
        <authorList>
            <person name="Hassanin A."/>
        </authorList>
    </citation>
    <scope>NUCLEOTIDE SEQUENCE</scope>
</reference>
<feature type="region of interest" description="Disordered" evidence="1">
    <location>
        <begin position="31"/>
        <end position="51"/>
    </location>
</feature>
<evidence type="ECO:0000256" key="2">
    <source>
        <dbReference type="SAM" id="SignalP"/>
    </source>
</evidence>
<keyword evidence="3" id="KW-0496">Mitochondrion</keyword>
<proteinExistence type="predicted"/>